<evidence type="ECO:0000256" key="1">
    <source>
        <dbReference type="ARBA" id="ARBA00022475"/>
    </source>
</evidence>
<keyword evidence="2" id="KW-0732">Signal</keyword>
<keyword evidence="1" id="KW-1003">Cell membrane</keyword>
<evidence type="ECO:0000256" key="3">
    <source>
        <dbReference type="ARBA" id="ARBA00023136"/>
    </source>
</evidence>
<dbReference type="EMBL" id="CP062983">
    <property type="protein sequence ID" value="QPC85231.1"/>
    <property type="molecule type" value="Genomic_DNA"/>
</dbReference>
<dbReference type="KEGG" id="pmet:G4Y79_16685"/>
<dbReference type="PANTHER" id="PTHR43649">
    <property type="entry name" value="ARABINOSE-BINDING PROTEIN-RELATED"/>
    <property type="match status" value="1"/>
</dbReference>
<keyword evidence="4" id="KW-0564">Palmitate</keyword>
<reference evidence="6 7" key="1">
    <citation type="submission" date="2020-02" db="EMBL/GenBank/DDBJ databases">
        <authorList>
            <person name="Zheng R.K."/>
            <person name="Sun C.M."/>
        </authorList>
    </citation>
    <scope>NUCLEOTIDE SEQUENCE [LARGE SCALE GENOMIC DNA]</scope>
    <source>
        <strain evidence="7">rifampicinis</strain>
    </source>
</reference>
<dbReference type="SUPFAM" id="SSF53850">
    <property type="entry name" value="Periplasmic binding protein-like II"/>
    <property type="match status" value="1"/>
</dbReference>
<evidence type="ECO:0000313" key="6">
    <source>
        <dbReference type="EMBL" id="QPC85231.1"/>
    </source>
</evidence>
<proteinExistence type="predicted"/>
<accession>A0A7S8IGV6</accession>
<keyword evidence="5" id="KW-0449">Lipoprotein</keyword>
<name>A0A7S8IGV6_9CHLR</name>
<dbReference type="Gene3D" id="3.40.190.10">
    <property type="entry name" value="Periplasmic binding protein-like II"/>
    <property type="match status" value="1"/>
</dbReference>
<dbReference type="CDD" id="cd13585">
    <property type="entry name" value="PBP2_TMBP_like"/>
    <property type="match status" value="1"/>
</dbReference>
<evidence type="ECO:0000256" key="5">
    <source>
        <dbReference type="ARBA" id="ARBA00023288"/>
    </source>
</evidence>
<organism evidence="6 7">
    <name type="scientific">Phototrophicus methaneseepsis</name>
    <dbReference type="NCBI Taxonomy" id="2710758"/>
    <lineage>
        <taxon>Bacteria</taxon>
        <taxon>Bacillati</taxon>
        <taxon>Chloroflexota</taxon>
        <taxon>Candidatus Thermofontia</taxon>
        <taxon>Phototrophicales</taxon>
        <taxon>Phototrophicaceae</taxon>
        <taxon>Phototrophicus</taxon>
    </lineage>
</organism>
<dbReference type="PANTHER" id="PTHR43649:SF33">
    <property type="entry name" value="POLYGALACTURONAN_RHAMNOGALACTURONAN-BINDING PROTEIN YTCQ"/>
    <property type="match status" value="1"/>
</dbReference>
<keyword evidence="7" id="KW-1185">Reference proteome</keyword>
<dbReference type="Proteomes" id="UP000594468">
    <property type="component" value="Chromosome"/>
</dbReference>
<sequence length="424" mass="48117">MGSALALNAINGFVTFAQNGITFWTHPYGDTVEWARFMEELMAEFTAETGIPVTLETLSWDNAGQTWLLVASGGAHPDAADMWWLYTNAAIGGDEYGPMPLTEYQEEYFPDLNERFIEAALQDVFWNGDFYGIPWRGDIRPMIYRTDIFEENGLTAAPDNWDEIVEYAKTLTVRDDAGNVERWGFSFGSSTPLTALFPYYWAAGGEFMTEDGVTATIDNDEMRQTLQWMYDLIWTHQVVDPNFMEEGYDPAAEFQNGRLAMIGGVSDSYGQDLTRDYPELDGQWMMAIPPMGPERRVAFSGAGYWGLLRGTEHVEESLQLIQFLARDENMLKFAERTARVSANKAVMNADFWQDAEWKRVIVETIDYAHTSQHAAPGWSIISAQTRGSVLYDLFYDTLVLQQDIDEVVTRAQQQMQEVMDQSAL</sequence>
<gene>
    <name evidence="6" type="ORF">G4Y79_16685</name>
</gene>
<evidence type="ECO:0000256" key="2">
    <source>
        <dbReference type="ARBA" id="ARBA00022729"/>
    </source>
</evidence>
<dbReference type="Pfam" id="PF01547">
    <property type="entry name" value="SBP_bac_1"/>
    <property type="match status" value="1"/>
</dbReference>
<evidence type="ECO:0000313" key="7">
    <source>
        <dbReference type="Proteomes" id="UP000594468"/>
    </source>
</evidence>
<dbReference type="AlphaFoldDB" id="A0A7S8IGV6"/>
<keyword evidence="3" id="KW-0472">Membrane</keyword>
<evidence type="ECO:0000256" key="4">
    <source>
        <dbReference type="ARBA" id="ARBA00023139"/>
    </source>
</evidence>
<dbReference type="InterPro" id="IPR050490">
    <property type="entry name" value="Bact_solute-bd_prot1"/>
</dbReference>
<dbReference type="InterPro" id="IPR006059">
    <property type="entry name" value="SBP"/>
</dbReference>
<protein>
    <submittedName>
        <fullName evidence="6">Sugar ABC transporter substrate-binding protein</fullName>
    </submittedName>
</protein>